<proteinExistence type="predicted"/>
<dbReference type="GeneID" id="95374383"/>
<organism evidence="2 3">
    <name type="scientific">Paenibacillus chitinolyticus</name>
    <dbReference type="NCBI Taxonomy" id="79263"/>
    <lineage>
        <taxon>Bacteria</taxon>
        <taxon>Bacillati</taxon>
        <taxon>Bacillota</taxon>
        <taxon>Bacilli</taxon>
        <taxon>Bacillales</taxon>
        <taxon>Paenibacillaceae</taxon>
        <taxon>Paenibacillus</taxon>
    </lineage>
</organism>
<dbReference type="Proteomes" id="UP000288943">
    <property type="component" value="Chromosome"/>
</dbReference>
<evidence type="ECO:0000313" key="1">
    <source>
        <dbReference type="EMBL" id="MCY9595482.1"/>
    </source>
</evidence>
<gene>
    <name evidence="1" type="ORF">M5X16_06845</name>
    <name evidence="2" type="ORF">PC41400_06070</name>
</gene>
<protein>
    <submittedName>
        <fullName evidence="1">YobA family protein</fullName>
    </submittedName>
</protein>
<evidence type="ECO:0000313" key="4">
    <source>
        <dbReference type="Proteomes" id="UP001527202"/>
    </source>
</evidence>
<reference evidence="1 4" key="2">
    <citation type="submission" date="2022-05" db="EMBL/GenBank/DDBJ databases">
        <title>Genome Sequencing of Bee-Associated Microbes.</title>
        <authorList>
            <person name="Dunlap C."/>
        </authorList>
    </citation>
    <scope>NUCLEOTIDE SEQUENCE [LARGE SCALE GENOMIC DNA]</scope>
    <source>
        <strain evidence="1 4">NRRL B-23120</strain>
    </source>
</reference>
<dbReference type="Proteomes" id="UP001527202">
    <property type="component" value="Unassembled WGS sequence"/>
</dbReference>
<dbReference type="AlphaFoldDB" id="A0A410WSD9"/>
<sequence>MIRNILLVIFVLVCLPGCIESPESLESPEQSKSTFTGYVAEKDTKANRALLVSNSESSLMGNEKIYDADWIAGIADQVNVGEKVTVEITGMIMTSYPGQTSGTFLSKEKTEKPEGAVLEPEEVLRRAFHQEKTHIPTVKKISLDNEKNVWNVTLYDNSLHKDIEVVIEDRE</sequence>
<name>A0A410WSD9_9BACL</name>
<dbReference type="InterPro" id="IPR021598">
    <property type="entry name" value="DUF3221"/>
</dbReference>
<dbReference type="EMBL" id="CP026520">
    <property type="protein sequence ID" value="QAV17254.1"/>
    <property type="molecule type" value="Genomic_DNA"/>
</dbReference>
<evidence type="ECO:0000313" key="3">
    <source>
        <dbReference type="Proteomes" id="UP000288943"/>
    </source>
</evidence>
<dbReference type="KEGG" id="pchi:PC41400_06070"/>
<dbReference type="RefSeq" id="WP_042229725.1">
    <property type="nucleotide sequence ID" value="NZ_CP026520.1"/>
</dbReference>
<accession>A0A410WSD9</accession>
<dbReference type="EMBL" id="JAMDMJ010000008">
    <property type="protein sequence ID" value="MCY9595482.1"/>
    <property type="molecule type" value="Genomic_DNA"/>
</dbReference>
<dbReference type="Pfam" id="PF11518">
    <property type="entry name" value="DUF3221"/>
    <property type="match status" value="1"/>
</dbReference>
<keyword evidence="4" id="KW-1185">Reference proteome</keyword>
<reference evidence="2 3" key="1">
    <citation type="submission" date="2018-01" db="EMBL/GenBank/DDBJ databases">
        <title>The whole genome sequencing and assembly of Paenibacillus chitinolyticus KCCM 41400 strain.</title>
        <authorList>
            <person name="Kim J.-Y."/>
            <person name="Park M.-K."/>
            <person name="Lee Y.-J."/>
            <person name="Yi H."/>
            <person name="Bahn Y.-S."/>
            <person name="Kim J.F."/>
            <person name="Lee D.-W."/>
        </authorList>
    </citation>
    <scope>NUCLEOTIDE SEQUENCE [LARGE SCALE GENOMIC DNA]</scope>
    <source>
        <strain evidence="2 3">KCCM 41400</strain>
    </source>
</reference>
<evidence type="ECO:0000313" key="2">
    <source>
        <dbReference type="EMBL" id="QAV17254.1"/>
    </source>
</evidence>
<dbReference type="OrthoDB" id="2661871at2"/>